<dbReference type="OrthoDB" id="672038at2"/>
<dbReference type="AlphaFoldDB" id="A0A1C4ESZ0"/>
<evidence type="ECO:0000313" key="2">
    <source>
        <dbReference type="Proteomes" id="UP000242818"/>
    </source>
</evidence>
<keyword evidence="2" id="KW-1185">Reference proteome</keyword>
<gene>
    <name evidence="1" type="ORF">GA0116948_109172</name>
</gene>
<sequence length="172" mass="19468">MKIKVSVIFAIFYCSCTQNNKQVQNTKPTHVILDTLEEKLKINSAPNILSNDTTIVFSIDGLSSEGSEVKAHYIDGRISDAKWDIFGETGQSIILYSFLKNGTVKAFEKNYTYKTDLTEVKSEKDMHLKNSLQYVLDTSGKLLSKINNKDFVDVFTDFKKTVPFRLSYGSVK</sequence>
<name>A0A1C4ESZ0_9BACT</name>
<reference evidence="1 2" key="1">
    <citation type="submission" date="2016-08" db="EMBL/GenBank/DDBJ databases">
        <authorList>
            <person name="Seilhamer J.J."/>
        </authorList>
    </citation>
    <scope>NUCLEOTIDE SEQUENCE [LARGE SCALE GENOMIC DNA]</scope>
    <source>
        <strain evidence="1 2">A37T2</strain>
    </source>
</reference>
<dbReference type="RefSeq" id="WP_089713237.1">
    <property type="nucleotide sequence ID" value="NZ_FMAR01000009.1"/>
</dbReference>
<organism evidence="1 2">
    <name type="scientific">Chitinophaga costaii</name>
    <dbReference type="NCBI Taxonomy" id="1335309"/>
    <lineage>
        <taxon>Bacteria</taxon>
        <taxon>Pseudomonadati</taxon>
        <taxon>Bacteroidota</taxon>
        <taxon>Chitinophagia</taxon>
        <taxon>Chitinophagales</taxon>
        <taxon>Chitinophagaceae</taxon>
        <taxon>Chitinophaga</taxon>
    </lineage>
</organism>
<dbReference type="Proteomes" id="UP000242818">
    <property type="component" value="Unassembled WGS sequence"/>
</dbReference>
<protein>
    <submittedName>
        <fullName evidence="1">Uncharacterized protein</fullName>
    </submittedName>
</protein>
<proteinExistence type="predicted"/>
<dbReference type="EMBL" id="FMAR01000009">
    <property type="protein sequence ID" value="SCC46661.1"/>
    <property type="molecule type" value="Genomic_DNA"/>
</dbReference>
<evidence type="ECO:0000313" key="1">
    <source>
        <dbReference type="EMBL" id="SCC46661.1"/>
    </source>
</evidence>
<accession>A0A1C4ESZ0</accession>